<dbReference type="EMBL" id="CAMXCT020000738">
    <property type="protein sequence ID" value="CAL1136073.1"/>
    <property type="molecule type" value="Genomic_DNA"/>
</dbReference>
<keyword evidence="2" id="KW-0732">Signal</keyword>
<comment type="caution">
    <text evidence="3">The sequence shown here is derived from an EMBL/GenBank/DDBJ whole genome shotgun (WGS) entry which is preliminary data.</text>
</comment>
<reference evidence="3" key="1">
    <citation type="submission" date="2022-10" db="EMBL/GenBank/DDBJ databases">
        <authorList>
            <person name="Chen Y."/>
            <person name="Dougan E. K."/>
            <person name="Chan C."/>
            <person name="Rhodes N."/>
            <person name="Thang M."/>
        </authorList>
    </citation>
    <scope>NUCLEOTIDE SEQUENCE</scope>
</reference>
<feature type="region of interest" description="Disordered" evidence="1">
    <location>
        <begin position="172"/>
        <end position="194"/>
    </location>
</feature>
<dbReference type="Proteomes" id="UP001152797">
    <property type="component" value="Unassembled WGS sequence"/>
</dbReference>
<keyword evidence="6" id="KW-1185">Reference proteome</keyword>
<evidence type="ECO:0000313" key="6">
    <source>
        <dbReference type="Proteomes" id="UP001152797"/>
    </source>
</evidence>
<sequence>MARFALLALLPTALADLEKALSQDECTDPATCSLELLHMRGNYAESDAKVDYQPGRETGVSCMWSGCDSAKLGMVECHHWRCICQTTARWSSDLKTCVKAEEPAEGQDTGGTCGWFACSKTRGPTRCEGGKCLCLDGHVSFGGKCYETTTTTTPTTQTWPDAVVETTVPATVPATPAPHAAPPPKPLNDADADKAGGACEKSPGCSKLGLNGLCCPTAGGVMLGCC</sequence>
<evidence type="ECO:0000313" key="4">
    <source>
        <dbReference type="EMBL" id="CAL1136073.1"/>
    </source>
</evidence>
<protein>
    <submittedName>
        <fullName evidence="5">EB domain-containing protein</fullName>
    </submittedName>
</protein>
<evidence type="ECO:0000256" key="1">
    <source>
        <dbReference type="SAM" id="MobiDB-lite"/>
    </source>
</evidence>
<dbReference type="OrthoDB" id="436916at2759"/>
<feature type="chain" id="PRO_5043272288" evidence="2">
    <location>
        <begin position="16"/>
        <end position="226"/>
    </location>
</feature>
<dbReference type="EMBL" id="CAMXCT010000738">
    <property type="protein sequence ID" value="CAI3982698.1"/>
    <property type="molecule type" value="Genomic_DNA"/>
</dbReference>
<reference evidence="4" key="2">
    <citation type="submission" date="2024-04" db="EMBL/GenBank/DDBJ databases">
        <authorList>
            <person name="Chen Y."/>
            <person name="Shah S."/>
            <person name="Dougan E. K."/>
            <person name="Thang M."/>
            <person name="Chan C."/>
        </authorList>
    </citation>
    <scope>NUCLEOTIDE SEQUENCE [LARGE SCALE GENOMIC DNA]</scope>
</reference>
<accession>A0A9P1FNL3</accession>
<evidence type="ECO:0000313" key="3">
    <source>
        <dbReference type="EMBL" id="CAI3982698.1"/>
    </source>
</evidence>
<gene>
    <name evidence="3" type="ORF">C1SCF055_LOCUS10366</name>
</gene>
<evidence type="ECO:0000256" key="2">
    <source>
        <dbReference type="SAM" id="SignalP"/>
    </source>
</evidence>
<dbReference type="EMBL" id="CAMXCT030000738">
    <property type="protein sequence ID" value="CAL4770010.1"/>
    <property type="molecule type" value="Genomic_DNA"/>
</dbReference>
<organism evidence="3">
    <name type="scientific">Cladocopium goreaui</name>
    <dbReference type="NCBI Taxonomy" id="2562237"/>
    <lineage>
        <taxon>Eukaryota</taxon>
        <taxon>Sar</taxon>
        <taxon>Alveolata</taxon>
        <taxon>Dinophyceae</taxon>
        <taxon>Suessiales</taxon>
        <taxon>Symbiodiniaceae</taxon>
        <taxon>Cladocopium</taxon>
    </lineage>
</organism>
<proteinExistence type="predicted"/>
<dbReference type="AlphaFoldDB" id="A0A9P1FNL3"/>
<name>A0A9P1FNL3_9DINO</name>
<evidence type="ECO:0000313" key="5">
    <source>
        <dbReference type="EMBL" id="CAL4770010.1"/>
    </source>
</evidence>
<feature type="compositionally biased region" description="Pro residues" evidence="1">
    <location>
        <begin position="175"/>
        <end position="186"/>
    </location>
</feature>
<feature type="signal peptide" evidence="2">
    <location>
        <begin position="1"/>
        <end position="15"/>
    </location>
</feature>